<keyword evidence="5" id="KW-0472">Membrane</keyword>
<organism evidence="9 10">
    <name type="scientific">Rhodanobacter lycopersici</name>
    <dbReference type="NCBI Taxonomy" id="3162487"/>
    <lineage>
        <taxon>Bacteria</taxon>
        <taxon>Pseudomonadati</taxon>
        <taxon>Pseudomonadota</taxon>
        <taxon>Gammaproteobacteria</taxon>
        <taxon>Lysobacterales</taxon>
        <taxon>Rhodanobacteraceae</taxon>
        <taxon>Rhodanobacter</taxon>
    </lineage>
</organism>
<reference evidence="9 10" key="1">
    <citation type="submission" date="2024-06" db="EMBL/GenBank/DDBJ databases">
        <authorList>
            <person name="Woo H."/>
        </authorList>
    </citation>
    <scope>NUCLEOTIDE SEQUENCE [LARGE SCALE GENOMIC DNA]</scope>
    <source>
        <strain evidence="9 10">Si-c</strain>
    </source>
</reference>
<keyword evidence="2" id="KW-0813">Transport</keyword>
<feature type="chain" id="PRO_5046082955" evidence="7">
    <location>
        <begin position="27"/>
        <end position="1014"/>
    </location>
</feature>
<keyword evidence="7" id="KW-0732">Signal</keyword>
<protein>
    <submittedName>
        <fullName evidence="9">TonB-dependent receptor</fullName>
    </submittedName>
</protein>
<dbReference type="Pfam" id="PF25183">
    <property type="entry name" value="OMP_b-brl_4"/>
    <property type="match status" value="2"/>
</dbReference>
<dbReference type="PROSITE" id="PS01156">
    <property type="entry name" value="TONB_DEPENDENT_REC_2"/>
    <property type="match status" value="1"/>
</dbReference>
<evidence type="ECO:0000256" key="7">
    <source>
        <dbReference type="SAM" id="SignalP"/>
    </source>
</evidence>
<sequence>MNTILNRKPRRRLLSGLVYASIIAMAAMPELLMAQTADATLRGHGPANAIVTARQLSTGAVRRTRTDKNGSYALVGLPPGTYQVDAGPGTGRTVTLSVASVGTLDLGATAPAVSAAAAPSNAKALGGVTVSATTLPDVTTSEVGNIVSLRDIDALPAASRNFLEFADIVPGMVFTRSANGDTSLRAGAQASSNINVYIDGVGQKNYVLPGGVTGQNNSQGNPFPQLAIGEYKVITSNYKAEYDQISSAAVTAETKSGTNEFHGDVFGSFTNTRMRAMTPAEEASHDKTQSHEKDYGFDFGGPIVKDMAHFYVAYEGKEFDSPTTVVPGATGYTGYLPAGVQSQLGPASLPFRENDWFGKIDFEPTDHDRFEVSGKYRDETAISGLGGVDTTTAGLNTLNTDKRFDIRWDHSAYSWFNRLQMTYEDAFYTPTPIVLGDGDAYTLTGAQLHTTIVQTGNSPLAQQNKGQKGPAIQDDLTFNDLEWNGDHVIKMGFKYKAVKLTAQDAGDSNALYNYAVTSAGTEAIPYQVQFGSPTPGMNPVATSSDKQFGVYVQDDWAVDDHLTLNIGVRWDYEKTPSYLNYVTPADVVAAFGMQDPNAPAGQTYAQTLALGGVNVNDYISTGHNRHAQTNEWQPRFGFSYDINGDQKHVVFGGIGRSYDRDLYESLQVEQTKQSLSQPTLLFNTPDVPCTVGVNNCYAWNPAYLNIATLQGLVAGSNAGKEVDLVTDNLKAPYSDQLSVGMRNQVGDWNTSATLAYIASHNGLVYTLGNRYPDGSFWQNGDQPWNNGIPGFGNLIIGNNGLETRTTQFLLSADKPYTKESHWGATIAYTYSHTRQNNDNNDPTDQYAFDYESIGDYPFTSSGVAKHRLVMTGTMDGPWGFVLGAKLTLSTPIPDLNLACFGATPTNVDSGGIAGSGCRSVAIVPPGNGRFLIGGKIFGYRDLDFQATKNFKIYGNLNAYVRFDLINAFNWNNYIDYLETWGSNGVMSSRPVIYNPTGDITGYPRTVKLTMGVSF</sequence>
<dbReference type="EMBL" id="JBFOHK010000005">
    <property type="protein sequence ID" value="MEW9573358.1"/>
    <property type="molecule type" value="Genomic_DNA"/>
</dbReference>
<dbReference type="InterPro" id="IPR039426">
    <property type="entry name" value="TonB-dep_rcpt-like"/>
</dbReference>
<dbReference type="SUPFAM" id="SSF56935">
    <property type="entry name" value="Porins"/>
    <property type="match status" value="1"/>
</dbReference>
<evidence type="ECO:0000313" key="10">
    <source>
        <dbReference type="Proteomes" id="UP001556220"/>
    </source>
</evidence>
<accession>A0ABV3QHN8</accession>
<feature type="domain" description="TonB-dependent transporter Oar-like beta-barrel" evidence="8">
    <location>
        <begin position="346"/>
        <end position="879"/>
    </location>
</feature>
<dbReference type="SUPFAM" id="SSF49452">
    <property type="entry name" value="Starch-binding domain-like"/>
    <property type="match status" value="1"/>
</dbReference>
<evidence type="ECO:0000256" key="2">
    <source>
        <dbReference type="ARBA" id="ARBA00022448"/>
    </source>
</evidence>
<evidence type="ECO:0000256" key="4">
    <source>
        <dbReference type="ARBA" id="ARBA00022692"/>
    </source>
</evidence>
<evidence type="ECO:0000256" key="6">
    <source>
        <dbReference type="ARBA" id="ARBA00023237"/>
    </source>
</evidence>
<evidence type="ECO:0000259" key="8">
    <source>
        <dbReference type="Pfam" id="PF25183"/>
    </source>
</evidence>
<dbReference type="Proteomes" id="UP001556220">
    <property type="component" value="Unassembled WGS sequence"/>
</dbReference>
<dbReference type="RefSeq" id="WP_367855418.1">
    <property type="nucleotide sequence ID" value="NZ_JBFOHK010000005.1"/>
</dbReference>
<dbReference type="Gene3D" id="2.40.170.20">
    <property type="entry name" value="TonB-dependent receptor, beta-barrel domain"/>
    <property type="match status" value="1"/>
</dbReference>
<evidence type="ECO:0000256" key="3">
    <source>
        <dbReference type="ARBA" id="ARBA00022452"/>
    </source>
</evidence>
<dbReference type="PANTHER" id="PTHR30069:SF46">
    <property type="entry name" value="OAR PROTEIN"/>
    <property type="match status" value="1"/>
</dbReference>
<dbReference type="InterPro" id="IPR036942">
    <property type="entry name" value="Beta-barrel_TonB_sf"/>
</dbReference>
<comment type="caution">
    <text evidence="9">The sequence shown here is derived from an EMBL/GenBank/DDBJ whole genome shotgun (WGS) entry which is preliminary data.</text>
</comment>
<name>A0ABV3QHN8_9GAMM</name>
<evidence type="ECO:0000256" key="5">
    <source>
        <dbReference type="ARBA" id="ARBA00023136"/>
    </source>
</evidence>
<evidence type="ECO:0000256" key="1">
    <source>
        <dbReference type="ARBA" id="ARBA00004571"/>
    </source>
</evidence>
<feature type="signal peptide" evidence="7">
    <location>
        <begin position="1"/>
        <end position="26"/>
    </location>
</feature>
<evidence type="ECO:0000313" key="9">
    <source>
        <dbReference type="EMBL" id="MEW9573358.1"/>
    </source>
</evidence>
<keyword evidence="10" id="KW-1185">Reference proteome</keyword>
<comment type="subcellular location">
    <subcellularLocation>
        <location evidence="1">Cell outer membrane</location>
        <topology evidence="1">Multi-pass membrane protein</topology>
    </subcellularLocation>
</comment>
<dbReference type="PANTHER" id="PTHR30069">
    <property type="entry name" value="TONB-DEPENDENT OUTER MEMBRANE RECEPTOR"/>
    <property type="match status" value="1"/>
</dbReference>
<dbReference type="Pfam" id="PF13620">
    <property type="entry name" value="CarboxypepD_reg"/>
    <property type="match status" value="1"/>
</dbReference>
<keyword evidence="4" id="KW-0812">Transmembrane</keyword>
<feature type="domain" description="TonB-dependent transporter Oar-like beta-barrel" evidence="8">
    <location>
        <begin position="254"/>
        <end position="330"/>
    </location>
</feature>
<dbReference type="InterPro" id="IPR057601">
    <property type="entry name" value="Oar-like_b-barrel"/>
</dbReference>
<dbReference type="InterPro" id="IPR010917">
    <property type="entry name" value="TonB_rcpt_CS"/>
</dbReference>
<keyword evidence="9" id="KW-0675">Receptor</keyword>
<gene>
    <name evidence="9" type="ORF">ABQJ54_16500</name>
</gene>
<keyword evidence="6" id="KW-0998">Cell outer membrane</keyword>
<proteinExistence type="predicted"/>
<dbReference type="InterPro" id="IPR013784">
    <property type="entry name" value="Carb-bd-like_fold"/>
</dbReference>
<keyword evidence="3" id="KW-1134">Transmembrane beta strand</keyword>